<keyword evidence="7" id="KW-0808">Transferase</keyword>
<comment type="pathway">
    <text evidence="5">Cofactor biosynthesis; tetrahydrofolate biosynthesis; 2-amino-4-hydroxy-6-hydroxymethyl-7,8-dihydropteridine diphosphate from 7,8-dihydroneopterin triphosphate: step 4/4.</text>
</comment>
<evidence type="ECO:0000256" key="7">
    <source>
        <dbReference type="ARBA" id="ARBA00022679"/>
    </source>
</evidence>
<dbReference type="InterPro" id="IPR000489">
    <property type="entry name" value="Pterin-binding_dom"/>
</dbReference>
<proteinExistence type="inferred from homology"/>
<evidence type="ECO:0000256" key="10">
    <source>
        <dbReference type="ARBA" id="ARBA00022777"/>
    </source>
</evidence>
<evidence type="ECO:0000256" key="8">
    <source>
        <dbReference type="ARBA" id="ARBA00022723"/>
    </source>
</evidence>
<dbReference type="GO" id="GO:0005740">
    <property type="term" value="C:mitochondrial envelope"/>
    <property type="evidence" value="ECO:0007669"/>
    <property type="project" value="TreeGrafter"/>
</dbReference>
<dbReference type="PANTHER" id="PTHR20941">
    <property type="entry name" value="FOLATE SYNTHESIS PROTEINS"/>
    <property type="match status" value="1"/>
</dbReference>
<dbReference type="InterPro" id="IPR000550">
    <property type="entry name" value="Hppk"/>
</dbReference>
<evidence type="ECO:0000256" key="2">
    <source>
        <dbReference type="ARBA" id="ARBA00000198"/>
    </source>
</evidence>
<evidence type="ECO:0000313" key="17">
    <source>
        <dbReference type="Proteomes" id="UP000799437"/>
    </source>
</evidence>
<dbReference type="GO" id="GO:0016301">
    <property type="term" value="F:kinase activity"/>
    <property type="evidence" value="ECO:0007669"/>
    <property type="project" value="UniProtKB-KW"/>
</dbReference>
<dbReference type="GO" id="GO:0005524">
    <property type="term" value="F:ATP binding"/>
    <property type="evidence" value="ECO:0007669"/>
    <property type="project" value="UniProtKB-KW"/>
</dbReference>
<comment type="cofactor">
    <cofactor evidence="3">
        <name>Mg(2+)</name>
        <dbReference type="ChEBI" id="CHEBI:18420"/>
    </cofactor>
</comment>
<evidence type="ECO:0000256" key="3">
    <source>
        <dbReference type="ARBA" id="ARBA00001946"/>
    </source>
</evidence>
<evidence type="ECO:0000256" key="12">
    <source>
        <dbReference type="ARBA" id="ARBA00022842"/>
    </source>
</evidence>
<evidence type="ECO:0000256" key="5">
    <source>
        <dbReference type="ARBA" id="ARBA00005051"/>
    </source>
</evidence>
<evidence type="ECO:0000256" key="4">
    <source>
        <dbReference type="ARBA" id="ARBA00004763"/>
    </source>
</evidence>
<dbReference type="InterPro" id="IPR006390">
    <property type="entry name" value="DHP_synth_dom"/>
</dbReference>
<organism evidence="16 17">
    <name type="scientific">Pseudovirgaria hyperparasitica</name>
    <dbReference type="NCBI Taxonomy" id="470096"/>
    <lineage>
        <taxon>Eukaryota</taxon>
        <taxon>Fungi</taxon>
        <taxon>Dikarya</taxon>
        <taxon>Ascomycota</taxon>
        <taxon>Pezizomycotina</taxon>
        <taxon>Dothideomycetes</taxon>
        <taxon>Dothideomycetes incertae sedis</taxon>
        <taxon>Acrospermales</taxon>
        <taxon>Acrospermaceae</taxon>
        <taxon>Pseudovirgaria</taxon>
    </lineage>
</organism>
<keyword evidence="9" id="KW-0547">Nucleotide-binding</keyword>
<dbReference type="Gene3D" id="3.20.20.20">
    <property type="entry name" value="Dihydropteroate synthase-like"/>
    <property type="match status" value="1"/>
</dbReference>
<keyword evidence="17" id="KW-1185">Reference proteome</keyword>
<comment type="pathway">
    <text evidence="4">Cofactor biosynthesis; tetrahydrofolate biosynthesis; 7,8-dihydrofolate from 2-amino-4-hydroxy-6-hydroxymethyl-7,8-dihydropteridine diphosphate and 4-aminobenzoate: step 1/2.</text>
</comment>
<comment type="catalytic activity">
    <reaction evidence="2">
        <text>6-hydroxymethyl-7,8-dihydropterin + ATP = (7,8-dihydropterin-6-yl)methyl diphosphate + AMP + H(+)</text>
        <dbReference type="Rhea" id="RHEA:11412"/>
        <dbReference type="ChEBI" id="CHEBI:15378"/>
        <dbReference type="ChEBI" id="CHEBI:30616"/>
        <dbReference type="ChEBI" id="CHEBI:44841"/>
        <dbReference type="ChEBI" id="CHEBI:72950"/>
        <dbReference type="ChEBI" id="CHEBI:456215"/>
        <dbReference type="EC" id="2.7.6.3"/>
    </reaction>
</comment>
<keyword evidence="11" id="KW-0067">ATP-binding</keyword>
<dbReference type="InterPro" id="IPR011005">
    <property type="entry name" value="Dihydropteroate_synth-like_sf"/>
</dbReference>
<evidence type="ECO:0000313" key="16">
    <source>
        <dbReference type="EMBL" id="KAF2763095.1"/>
    </source>
</evidence>
<keyword evidence="13" id="KW-0289">Folate biosynthesis</keyword>
<dbReference type="GO" id="GO:0046656">
    <property type="term" value="P:folic acid biosynthetic process"/>
    <property type="evidence" value="ECO:0007669"/>
    <property type="project" value="UniProtKB-KW"/>
</dbReference>
<dbReference type="GeneID" id="54487365"/>
<dbReference type="PANTHER" id="PTHR20941:SF1">
    <property type="entry name" value="FOLIC ACID SYNTHESIS PROTEIN FOL1"/>
    <property type="match status" value="1"/>
</dbReference>
<dbReference type="GO" id="GO:0046872">
    <property type="term" value="F:metal ion binding"/>
    <property type="evidence" value="ECO:0007669"/>
    <property type="project" value="UniProtKB-KW"/>
</dbReference>
<dbReference type="PROSITE" id="PS00794">
    <property type="entry name" value="HPPK"/>
    <property type="match status" value="1"/>
</dbReference>
<keyword evidence="14" id="KW-0511">Multifunctional enzyme</keyword>
<dbReference type="GO" id="GO:0046654">
    <property type="term" value="P:tetrahydrofolate biosynthetic process"/>
    <property type="evidence" value="ECO:0007669"/>
    <property type="project" value="UniProtKB-UniPathway"/>
</dbReference>
<evidence type="ECO:0000256" key="11">
    <source>
        <dbReference type="ARBA" id="ARBA00022840"/>
    </source>
</evidence>
<evidence type="ECO:0000256" key="1">
    <source>
        <dbReference type="ARBA" id="ARBA00000012"/>
    </source>
</evidence>
<evidence type="ECO:0000256" key="13">
    <source>
        <dbReference type="ARBA" id="ARBA00022909"/>
    </source>
</evidence>
<dbReference type="AlphaFoldDB" id="A0A6A6WLL2"/>
<dbReference type="SUPFAM" id="SSF55083">
    <property type="entry name" value="6-hydroxymethyl-7,8-dihydropterin pyrophosphokinase, HPPK"/>
    <property type="match status" value="1"/>
</dbReference>
<dbReference type="PROSITE" id="PS50972">
    <property type="entry name" value="PTERIN_BINDING"/>
    <property type="match status" value="1"/>
</dbReference>
<dbReference type="RefSeq" id="XP_033605546.1">
    <property type="nucleotide sequence ID" value="XM_033746311.1"/>
</dbReference>
<evidence type="ECO:0000256" key="9">
    <source>
        <dbReference type="ARBA" id="ARBA00022741"/>
    </source>
</evidence>
<gene>
    <name evidence="16" type="ORF">EJ05DRAFT_495933</name>
</gene>
<keyword evidence="12" id="KW-0460">Magnesium</keyword>
<dbReference type="SUPFAM" id="SSF51717">
    <property type="entry name" value="Dihydropteroate synthetase-like"/>
    <property type="match status" value="1"/>
</dbReference>
<dbReference type="Pfam" id="PF00809">
    <property type="entry name" value="Pterin_bind"/>
    <property type="match status" value="1"/>
</dbReference>
<evidence type="ECO:0000256" key="6">
    <source>
        <dbReference type="ARBA" id="ARBA00009951"/>
    </source>
</evidence>
<comment type="catalytic activity">
    <reaction evidence="1">
        <text>(7,8-dihydropterin-6-yl)methyl diphosphate + 4-aminobenzoate = 7,8-dihydropteroate + diphosphate</text>
        <dbReference type="Rhea" id="RHEA:19949"/>
        <dbReference type="ChEBI" id="CHEBI:17836"/>
        <dbReference type="ChEBI" id="CHEBI:17839"/>
        <dbReference type="ChEBI" id="CHEBI:33019"/>
        <dbReference type="ChEBI" id="CHEBI:72950"/>
        <dbReference type="EC" id="2.5.1.15"/>
    </reaction>
</comment>
<dbReference type="OrthoDB" id="615426at2759"/>
<dbReference type="Pfam" id="PF01288">
    <property type="entry name" value="HPPK"/>
    <property type="match status" value="1"/>
</dbReference>
<dbReference type="UniPathway" id="UPA00077">
    <property type="reaction ID" value="UER00155"/>
</dbReference>
<dbReference type="EMBL" id="ML996565">
    <property type="protein sequence ID" value="KAF2763095.1"/>
    <property type="molecule type" value="Genomic_DNA"/>
</dbReference>
<feature type="domain" description="Pterin-binding" evidence="15">
    <location>
        <begin position="174"/>
        <end position="442"/>
    </location>
</feature>
<dbReference type="InterPro" id="IPR045031">
    <property type="entry name" value="DHP_synth-like"/>
</dbReference>
<dbReference type="InterPro" id="IPR035907">
    <property type="entry name" value="Hppk_sf"/>
</dbReference>
<sequence>MGLETSIRPISTAGAAATSMARSSAHRPHRAFIALGSNMGDRISWIEKACNAMESTPDIKIRRTSSLWETTAMYVLDQENFVNGACEIETSLGPIHLLDRLQSIENDLGRVKVIDKGPRNIDLDILLYDDRTISHPRLQVPHALMLEREFVLRPLCELIPASTLPGSPSGTTLSNHLAALPASPTPLSTITSLAPGIPPIASLHTHRNTLLMSILNLTPDSFSNGPSPPALTNPLALANAELARLSPFLDSLSALPPNIALSIDTFHASVAAAALDAGIHIINDVSAASLDPAMLPLAASRHCTLILMHMRGSPATMSKLTSYPHGVVHGVATELAARVAAAEAAGVRRWRIVLDPGLGFAKTPAQSIELLRRLPELRRWPGLEGLPWLVGPSRKGFVGVVTGERDAARREFGTAAAVSACVAGGADVVRVHDTGEMARVVRMADAVWRF</sequence>
<dbReference type="CDD" id="cd00483">
    <property type="entry name" value="HPPK"/>
    <property type="match status" value="1"/>
</dbReference>
<dbReference type="GO" id="GO:0004156">
    <property type="term" value="F:dihydropteroate synthase activity"/>
    <property type="evidence" value="ECO:0007669"/>
    <property type="project" value="UniProtKB-EC"/>
</dbReference>
<keyword evidence="10" id="KW-0418">Kinase</keyword>
<evidence type="ECO:0000256" key="14">
    <source>
        <dbReference type="ARBA" id="ARBA00023268"/>
    </source>
</evidence>
<reference evidence="16" key="1">
    <citation type="journal article" date="2020" name="Stud. Mycol.">
        <title>101 Dothideomycetes genomes: a test case for predicting lifestyles and emergence of pathogens.</title>
        <authorList>
            <person name="Haridas S."/>
            <person name="Albert R."/>
            <person name="Binder M."/>
            <person name="Bloem J."/>
            <person name="Labutti K."/>
            <person name="Salamov A."/>
            <person name="Andreopoulos B."/>
            <person name="Baker S."/>
            <person name="Barry K."/>
            <person name="Bills G."/>
            <person name="Bluhm B."/>
            <person name="Cannon C."/>
            <person name="Castanera R."/>
            <person name="Culley D."/>
            <person name="Daum C."/>
            <person name="Ezra D."/>
            <person name="Gonzalez J."/>
            <person name="Henrissat B."/>
            <person name="Kuo A."/>
            <person name="Liang C."/>
            <person name="Lipzen A."/>
            <person name="Lutzoni F."/>
            <person name="Magnuson J."/>
            <person name="Mondo S."/>
            <person name="Nolan M."/>
            <person name="Ohm R."/>
            <person name="Pangilinan J."/>
            <person name="Park H.-J."/>
            <person name="Ramirez L."/>
            <person name="Alfaro M."/>
            <person name="Sun H."/>
            <person name="Tritt A."/>
            <person name="Yoshinaga Y."/>
            <person name="Zwiers L.-H."/>
            <person name="Turgeon B."/>
            <person name="Goodwin S."/>
            <person name="Spatafora J."/>
            <person name="Crous P."/>
            <person name="Grigoriev I."/>
        </authorList>
    </citation>
    <scope>NUCLEOTIDE SEQUENCE</scope>
    <source>
        <strain evidence="16">CBS 121739</strain>
    </source>
</reference>
<evidence type="ECO:0000259" key="15">
    <source>
        <dbReference type="PROSITE" id="PS50972"/>
    </source>
</evidence>
<dbReference type="NCBIfam" id="TIGR01498">
    <property type="entry name" value="folK"/>
    <property type="match status" value="1"/>
</dbReference>
<comment type="similarity">
    <text evidence="6">In the C-terminal section; belongs to the DHPS family.</text>
</comment>
<dbReference type="Gene3D" id="3.30.70.560">
    <property type="entry name" value="7,8-Dihydro-6-hydroxymethylpterin-pyrophosphokinase HPPK"/>
    <property type="match status" value="1"/>
</dbReference>
<dbReference type="Proteomes" id="UP000799437">
    <property type="component" value="Unassembled WGS sequence"/>
</dbReference>
<name>A0A6A6WLL2_9PEZI</name>
<dbReference type="GO" id="GO:0003848">
    <property type="term" value="F:2-amino-4-hydroxy-6-hydroxymethyldihydropteridine diphosphokinase activity"/>
    <property type="evidence" value="ECO:0007669"/>
    <property type="project" value="UniProtKB-EC"/>
</dbReference>
<accession>A0A6A6WLL2</accession>
<dbReference type="NCBIfam" id="TIGR01496">
    <property type="entry name" value="DHPS"/>
    <property type="match status" value="1"/>
</dbReference>
<protein>
    <submittedName>
        <fullName evidence="16">Dihydropteroate synthase</fullName>
    </submittedName>
</protein>
<keyword evidence="8" id="KW-0479">Metal-binding</keyword>